<dbReference type="Proteomes" id="UP000182471">
    <property type="component" value="Unassembled WGS sequence"/>
</dbReference>
<sequence>MKKIKSGFLEKNSEYIRRLNNYILKNNNDKIESFVFSEIQKLKDFLERTSEEIDLLFFEENPENYNEIVSICELYNIKMICFAENINEVGKNNLESGDEKNLIVVDKFTDVDQLLEDTYYDICDEEYTLNIDKSSINTSKIIGVYSLANSQFQLPFSLFAAESISENDISNDRVLLLDMQENSGLKLFLNQNNQNSNKMGLEDLLVMTETGTISSKRLTSCKSSLGKIDIINPPKDSSVIADMTFEMWKNMINILSKELKYKYIIINFGTRCINFYDVLKECKKIYILKDESLISNNRLSDFYQESNLNEYEIVEEISLIQPKNKLLDISKIVEAWKWSEFGDSIRKRLVI</sequence>
<dbReference type="Gene3D" id="3.40.50.300">
    <property type="entry name" value="P-loop containing nucleotide triphosphate hydrolases"/>
    <property type="match status" value="1"/>
</dbReference>
<keyword evidence="2" id="KW-1185">Reference proteome</keyword>
<protein>
    <submittedName>
        <fullName evidence="1">Uncharacterized protein</fullName>
    </submittedName>
</protein>
<dbReference type="Gene3D" id="3.40.50.10850">
    <property type="entry name" value="Ntrc-like two-domain protein"/>
    <property type="match status" value="1"/>
</dbReference>
<proteinExistence type="predicted"/>
<accession>A0A1H9SVJ5</accession>
<organism evidence="1 2">
    <name type="scientific">Lachnobacterium bovis</name>
    <dbReference type="NCBI Taxonomy" id="140626"/>
    <lineage>
        <taxon>Bacteria</taxon>
        <taxon>Bacillati</taxon>
        <taxon>Bacillota</taxon>
        <taxon>Clostridia</taxon>
        <taxon>Lachnospirales</taxon>
        <taxon>Lachnospiraceae</taxon>
        <taxon>Lachnobacterium</taxon>
    </lineage>
</organism>
<dbReference type="RefSeq" id="WP_074730654.1">
    <property type="nucleotide sequence ID" value="NZ_FOGW01000013.1"/>
</dbReference>
<evidence type="ECO:0000313" key="1">
    <source>
        <dbReference type="EMBL" id="SER88908.1"/>
    </source>
</evidence>
<dbReference type="InterPro" id="IPR027417">
    <property type="entry name" value="P-loop_NTPase"/>
</dbReference>
<evidence type="ECO:0000313" key="2">
    <source>
        <dbReference type="Proteomes" id="UP000182471"/>
    </source>
</evidence>
<gene>
    <name evidence="1" type="ORF">SAMN02910429_01378</name>
</gene>
<dbReference type="EMBL" id="FOGW01000013">
    <property type="protein sequence ID" value="SER88908.1"/>
    <property type="molecule type" value="Genomic_DNA"/>
</dbReference>
<name>A0A1H9SVJ5_9FIRM</name>
<reference evidence="2" key="1">
    <citation type="submission" date="2016-10" db="EMBL/GenBank/DDBJ databases">
        <authorList>
            <person name="Varghese N."/>
            <person name="Submissions S."/>
        </authorList>
    </citation>
    <scope>NUCLEOTIDE SEQUENCE [LARGE SCALE GENOMIC DNA]</scope>
    <source>
        <strain evidence="2">S1b</strain>
    </source>
</reference>
<dbReference type="AlphaFoldDB" id="A0A1H9SVJ5"/>